<accession>H2XUE1</accession>
<feature type="region of interest" description="Disordered" evidence="1">
    <location>
        <begin position="1"/>
        <end position="82"/>
    </location>
</feature>
<reference evidence="3" key="1">
    <citation type="journal article" date="2002" name="Science">
        <title>The draft genome of Ciona intestinalis: insights into chordate and vertebrate origins.</title>
        <authorList>
            <person name="Dehal P."/>
            <person name="Satou Y."/>
            <person name="Campbell R.K."/>
            <person name="Chapman J."/>
            <person name="Degnan B."/>
            <person name="De Tomaso A."/>
            <person name="Davidson B."/>
            <person name="Di Gregorio A."/>
            <person name="Gelpke M."/>
            <person name="Goodstein D.M."/>
            <person name="Harafuji N."/>
            <person name="Hastings K.E."/>
            <person name="Ho I."/>
            <person name="Hotta K."/>
            <person name="Huang W."/>
            <person name="Kawashima T."/>
            <person name="Lemaire P."/>
            <person name="Martinez D."/>
            <person name="Meinertzhagen I.A."/>
            <person name="Necula S."/>
            <person name="Nonaka M."/>
            <person name="Putnam N."/>
            <person name="Rash S."/>
            <person name="Saiga H."/>
            <person name="Satake M."/>
            <person name="Terry A."/>
            <person name="Yamada L."/>
            <person name="Wang H.G."/>
            <person name="Awazu S."/>
            <person name="Azumi K."/>
            <person name="Boore J."/>
            <person name="Branno M."/>
            <person name="Chin-Bow S."/>
            <person name="DeSantis R."/>
            <person name="Doyle S."/>
            <person name="Francino P."/>
            <person name="Keys D.N."/>
            <person name="Haga S."/>
            <person name="Hayashi H."/>
            <person name="Hino K."/>
            <person name="Imai K.S."/>
            <person name="Inaba K."/>
            <person name="Kano S."/>
            <person name="Kobayashi K."/>
            <person name="Kobayashi M."/>
            <person name="Lee B.I."/>
            <person name="Makabe K.W."/>
            <person name="Manohar C."/>
            <person name="Matassi G."/>
            <person name="Medina M."/>
            <person name="Mochizuki Y."/>
            <person name="Mount S."/>
            <person name="Morishita T."/>
            <person name="Miura S."/>
            <person name="Nakayama A."/>
            <person name="Nishizaka S."/>
            <person name="Nomoto H."/>
            <person name="Ohta F."/>
            <person name="Oishi K."/>
            <person name="Rigoutsos I."/>
            <person name="Sano M."/>
            <person name="Sasaki A."/>
            <person name="Sasakura Y."/>
            <person name="Shoguchi E."/>
            <person name="Shin-i T."/>
            <person name="Spagnuolo A."/>
            <person name="Stainier D."/>
            <person name="Suzuki M.M."/>
            <person name="Tassy O."/>
            <person name="Takatori N."/>
            <person name="Tokuoka M."/>
            <person name="Yagi K."/>
            <person name="Yoshizaki F."/>
            <person name="Wada S."/>
            <person name="Zhang C."/>
            <person name="Hyatt P.D."/>
            <person name="Larimer F."/>
            <person name="Detter C."/>
            <person name="Doggett N."/>
            <person name="Glavina T."/>
            <person name="Hawkins T."/>
            <person name="Richardson P."/>
            <person name="Lucas S."/>
            <person name="Kohara Y."/>
            <person name="Levine M."/>
            <person name="Satoh N."/>
            <person name="Rokhsar D.S."/>
        </authorList>
    </citation>
    <scope>NUCLEOTIDE SEQUENCE [LARGE SCALE GENOMIC DNA]</scope>
</reference>
<feature type="compositionally biased region" description="Acidic residues" evidence="1">
    <location>
        <begin position="28"/>
        <end position="53"/>
    </location>
</feature>
<sequence length="194" mass="20387">MEGNDTEHGVSGVFPELVESMFGPSSFNEEDHDDDTYDDDTNNDVSDDDDDDSNNMNPGGMRPMGGGPGGPTSGRGGFSSGGLGGALSPAMRQCMQGCATNNACLTRSQAWSAIRSTTTGCISCVRQQCGTTQPQQMNEISSCVISARINCPSCPRPSTVEQMQMQQCRTCLVNCVRSSSGLASAGLDTFRKSG</sequence>
<dbReference type="EMBL" id="EAAA01002596">
    <property type="status" value="NOT_ANNOTATED_CDS"/>
    <property type="molecule type" value="Genomic_DNA"/>
</dbReference>
<dbReference type="Ensembl" id="ENSCINT00000031092.1">
    <property type="protein sequence ID" value="ENSCINP00000033275.1"/>
    <property type="gene ID" value="ENSCING00000021135.1"/>
</dbReference>
<evidence type="ECO:0000313" key="2">
    <source>
        <dbReference type="Ensembl" id="ENSCINP00000033275.1"/>
    </source>
</evidence>
<reference evidence="2" key="4">
    <citation type="submission" date="2025-09" db="UniProtKB">
        <authorList>
            <consortium name="Ensembl"/>
        </authorList>
    </citation>
    <scope>IDENTIFICATION</scope>
</reference>
<reference evidence="2" key="3">
    <citation type="submission" date="2025-08" db="UniProtKB">
        <authorList>
            <consortium name="Ensembl"/>
        </authorList>
    </citation>
    <scope>IDENTIFICATION</scope>
</reference>
<dbReference type="Proteomes" id="UP000008144">
    <property type="component" value="Chromosome 8"/>
</dbReference>
<reference evidence="2" key="2">
    <citation type="journal article" date="2008" name="Genome Biol.">
        <title>Improved genome assembly and evidence-based global gene model set for the chordate Ciona intestinalis: new insight into intron and operon populations.</title>
        <authorList>
            <person name="Satou Y."/>
            <person name="Mineta K."/>
            <person name="Ogasawara M."/>
            <person name="Sasakura Y."/>
            <person name="Shoguchi E."/>
            <person name="Ueno K."/>
            <person name="Yamada L."/>
            <person name="Matsumoto J."/>
            <person name="Wasserscheid J."/>
            <person name="Dewar K."/>
            <person name="Wiley G.B."/>
            <person name="Macmil S.L."/>
            <person name="Roe B.A."/>
            <person name="Zeller R.W."/>
            <person name="Hastings K.E."/>
            <person name="Lemaire P."/>
            <person name="Lindquist E."/>
            <person name="Endo T."/>
            <person name="Hotta K."/>
            <person name="Inaba K."/>
        </authorList>
    </citation>
    <scope>NUCLEOTIDE SEQUENCE [LARGE SCALE GENOMIC DNA]</scope>
    <source>
        <strain evidence="2">wild type</strain>
    </source>
</reference>
<dbReference type="GeneTree" id="ENSGT00660000097223"/>
<protein>
    <submittedName>
        <fullName evidence="2">Uncharacterized protein</fullName>
    </submittedName>
</protein>
<proteinExistence type="predicted"/>
<evidence type="ECO:0000313" key="3">
    <source>
        <dbReference type="Proteomes" id="UP000008144"/>
    </source>
</evidence>
<feature type="compositionally biased region" description="Gly residues" evidence="1">
    <location>
        <begin position="62"/>
        <end position="82"/>
    </location>
</feature>
<dbReference type="HOGENOM" id="CLU_121006_0_0_1"/>
<name>H2XUE1_CIOIN</name>
<evidence type="ECO:0000256" key="1">
    <source>
        <dbReference type="SAM" id="MobiDB-lite"/>
    </source>
</evidence>
<dbReference type="AlphaFoldDB" id="H2XUE1"/>
<keyword evidence="3" id="KW-1185">Reference proteome</keyword>
<organism evidence="2 3">
    <name type="scientific">Ciona intestinalis</name>
    <name type="common">Transparent sea squirt</name>
    <name type="synonym">Ascidia intestinalis</name>
    <dbReference type="NCBI Taxonomy" id="7719"/>
    <lineage>
        <taxon>Eukaryota</taxon>
        <taxon>Metazoa</taxon>
        <taxon>Chordata</taxon>
        <taxon>Tunicata</taxon>
        <taxon>Ascidiacea</taxon>
        <taxon>Phlebobranchia</taxon>
        <taxon>Cionidae</taxon>
        <taxon>Ciona</taxon>
    </lineage>
</organism>
<dbReference type="InParanoid" id="H2XUE1"/>